<evidence type="ECO:0008006" key="3">
    <source>
        <dbReference type="Google" id="ProtNLM"/>
    </source>
</evidence>
<evidence type="ECO:0000313" key="2">
    <source>
        <dbReference type="Proteomes" id="UP000061432"/>
    </source>
</evidence>
<gene>
    <name evidence="1" type="ORF">Maq22A_1p36430</name>
</gene>
<proteinExistence type="predicted"/>
<reference evidence="2" key="2">
    <citation type="submission" date="2015-01" db="EMBL/GenBank/DDBJ databases">
        <title>Complete genome sequence of Methylobacterium aquaticum strain 22A.</title>
        <authorList>
            <person name="Tani A."/>
            <person name="Ogura Y."/>
            <person name="Hayashi T."/>
        </authorList>
    </citation>
    <scope>NUCLEOTIDE SEQUENCE [LARGE SCALE GENOMIC DNA]</scope>
    <source>
        <strain evidence="2">MA-22A</strain>
        <plasmid evidence="2">Plasmid pMaq22A_1p DNA</plasmid>
    </source>
</reference>
<dbReference type="RefSeq" id="WP_060850535.1">
    <property type="nucleotide sequence ID" value="NZ_AP014705.1"/>
</dbReference>
<evidence type="ECO:0000313" key="1">
    <source>
        <dbReference type="EMBL" id="BAQ49490.1"/>
    </source>
</evidence>
<accession>A0A0C6G105</accession>
<dbReference type="OrthoDB" id="5688154at2"/>
<organism evidence="1 2">
    <name type="scientific">Methylobacterium aquaticum</name>
    <dbReference type="NCBI Taxonomy" id="270351"/>
    <lineage>
        <taxon>Bacteria</taxon>
        <taxon>Pseudomonadati</taxon>
        <taxon>Pseudomonadota</taxon>
        <taxon>Alphaproteobacteria</taxon>
        <taxon>Hyphomicrobiales</taxon>
        <taxon>Methylobacteriaceae</taxon>
        <taxon>Methylobacterium</taxon>
    </lineage>
</organism>
<keyword evidence="1" id="KW-0614">Plasmid</keyword>
<dbReference type="PATRIC" id="fig|270351.10.peg.6567"/>
<geneLocation type="plasmid" evidence="2">
    <name>pMaq22A_1p DNA</name>
</geneLocation>
<protein>
    <recommendedName>
        <fullName evidence="3">Phage protein</fullName>
    </recommendedName>
</protein>
<dbReference type="Proteomes" id="UP000061432">
    <property type="component" value="Plasmid pMaq22A_1p"/>
</dbReference>
<reference evidence="1 2" key="1">
    <citation type="journal article" date="2015" name="Genome Announc.">
        <title>Complete Genome Sequence of Methylobacterium aquaticum Strain 22A, Isolated from Racomitrium japonicum Moss.</title>
        <authorList>
            <person name="Tani A."/>
            <person name="Ogura Y."/>
            <person name="Hayashi T."/>
            <person name="Kimbara K."/>
        </authorList>
    </citation>
    <scope>NUCLEOTIDE SEQUENCE [LARGE SCALE GENOMIC DNA]</scope>
    <source>
        <strain evidence="1 2">MA-22A</strain>
        <plasmid evidence="2">Plasmid pMaq22A_1p DNA</plasmid>
    </source>
</reference>
<name>A0A0C6G105_9HYPH</name>
<dbReference type="EMBL" id="AP014705">
    <property type="protein sequence ID" value="BAQ49490.1"/>
    <property type="molecule type" value="Genomic_DNA"/>
</dbReference>
<dbReference type="AlphaFoldDB" id="A0A0C6G105"/>
<dbReference type="KEGG" id="maqu:Maq22A_1p36430"/>
<sequence>MARFRKKPVEIDAVLWDGNMTTVEPLLAGSSCEAVEQDLGDPALLIPTLEGTMRAEVGDWIIRGVKGELYPCKPDIFAATYEAV</sequence>